<comment type="catalytic activity">
    <reaction evidence="16">
        <text>12-(9Z-hexadecenoyloxy)-octadecanoate + H2O = 12-hydroxyoctadecanoate + (9Z)-hexadecenoate + H(+)</text>
        <dbReference type="Rhea" id="RHEA:52072"/>
        <dbReference type="ChEBI" id="CHEBI:15377"/>
        <dbReference type="ChEBI" id="CHEBI:15378"/>
        <dbReference type="ChEBI" id="CHEBI:32372"/>
        <dbReference type="ChEBI" id="CHEBI:84201"/>
        <dbReference type="ChEBI" id="CHEBI:136312"/>
    </reaction>
    <physiologicalReaction direction="left-to-right" evidence="16">
        <dbReference type="Rhea" id="RHEA:52073"/>
    </physiologicalReaction>
</comment>
<comment type="catalytic activity">
    <reaction evidence="8">
        <text>13-octadecanoyloxy-octadecanoate + H2O = 13-hydroxy-octadecanoate + octadecanoate + H(+)</text>
        <dbReference type="Rhea" id="RHEA:52084"/>
        <dbReference type="ChEBI" id="CHEBI:15377"/>
        <dbReference type="ChEBI" id="CHEBI:15378"/>
        <dbReference type="ChEBI" id="CHEBI:25629"/>
        <dbReference type="ChEBI" id="CHEBI:136304"/>
        <dbReference type="ChEBI" id="CHEBI:136335"/>
    </reaction>
    <physiologicalReaction direction="left-to-right" evidence="8">
        <dbReference type="Rhea" id="RHEA:52085"/>
    </physiologicalReaction>
</comment>
<keyword evidence="5 17" id="KW-1133">Transmembrane helix</keyword>
<evidence type="ECO:0000256" key="2">
    <source>
        <dbReference type="ARBA" id="ARBA00004127"/>
    </source>
</evidence>
<evidence type="ECO:0000256" key="16">
    <source>
        <dbReference type="ARBA" id="ARBA00049428"/>
    </source>
</evidence>
<comment type="catalytic activity">
    <reaction evidence="12">
        <text>9-(9Z-octadecenoyloxy)-octadecanoate + H2O = 9-hydroxy-octadecanoate + (9Z)-octadecenoate + H(+)</text>
        <dbReference type="Rhea" id="RHEA:52048"/>
        <dbReference type="ChEBI" id="CHEBI:15377"/>
        <dbReference type="ChEBI" id="CHEBI:15378"/>
        <dbReference type="ChEBI" id="CHEBI:30823"/>
        <dbReference type="ChEBI" id="CHEBI:136282"/>
        <dbReference type="ChEBI" id="CHEBI:136286"/>
    </reaction>
    <physiologicalReaction direction="left-to-right" evidence="12">
        <dbReference type="Rhea" id="RHEA:52049"/>
    </physiologicalReaction>
</comment>
<gene>
    <name evidence="18" type="ORF">EEDITHA_LOCUS22013</name>
</gene>
<comment type="catalytic activity">
    <reaction evidence="11">
        <text>12-(9Z-octadecenoyloxy)-octadecanoate + H2O = 12-hydroxyoctadecanoate + (9Z)-octadecenoate + H(+)</text>
        <dbReference type="Rhea" id="RHEA:52060"/>
        <dbReference type="ChEBI" id="CHEBI:15377"/>
        <dbReference type="ChEBI" id="CHEBI:15378"/>
        <dbReference type="ChEBI" id="CHEBI:30823"/>
        <dbReference type="ChEBI" id="CHEBI:84201"/>
        <dbReference type="ChEBI" id="CHEBI:136302"/>
    </reaction>
    <physiologicalReaction direction="left-to-right" evidence="11">
        <dbReference type="Rhea" id="RHEA:52061"/>
    </physiologicalReaction>
</comment>
<evidence type="ECO:0000256" key="3">
    <source>
        <dbReference type="ARBA" id="ARBA00009300"/>
    </source>
</evidence>
<dbReference type="GO" id="GO:0016020">
    <property type="term" value="C:membrane"/>
    <property type="evidence" value="ECO:0007669"/>
    <property type="project" value="InterPro"/>
</dbReference>
<reference evidence="18" key="1">
    <citation type="submission" date="2022-03" db="EMBL/GenBank/DDBJ databases">
        <authorList>
            <person name="Tunstrom K."/>
        </authorList>
    </citation>
    <scope>NUCLEOTIDE SEQUENCE</scope>
</reference>
<comment type="caution">
    <text evidence="18">The sequence shown here is derived from an EMBL/GenBank/DDBJ whole genome shotgun (WGS) entry which is preliminary data.</text>
</comment>
<evidence type="ECO:0000256" key="13">
    <source>
        <dbReference type="ARBA" id="ARBA00049221"/>
    </source>
</evidence>
<dbReference type="PANTHER" id="PTHR10989">
    <property type="entry name" value="ANDROGEN-INDUCED PROTEIN 1-RELATED"/>
    <property type="match status" value="1"/>
</dbReference>
<proteinExistence type="inferred from homology"/>
<feature type="transmembrane region" description="Helical" evidence="17">
    <location>
        <begin position="12"/>
        <end position="31"/>
    </location>
</feature>
<comment type="catalytic activity">
    <reaction evidence="15">
        <text>13-(9Z-hexadecenoyloxy)-octadecanoate + H2O = 13-hydroxy-octadecanoate + (9Z)-hexadecenoate + H(+)</text>
        <dbReference type="Rhea" id="RHEA:52076"/>
        <dbReference type="ChEBI" id="CHEBI:15377"/>
        <dbReference type="ChEBI" id="CHEBI:15378"/>
        <dbReference type="ChEBI" id="CHEBI:32372"/>
        <dbReference type="ChEBI" id="CHEBI:136304"/>
        <dbReference type="ChEBI" id="CHEBI:136315"/>
    </reaction>
    <physiologicalReaction direction="left-to-right" evidence="15">
        <dbReference type="Rhea" id="RHEA:52077"/>
    </physiologicalReaction>
</comment>
<dbReference type="EMBL" id="CAKOGL010000031">
    <property type="protein sequence ID" value="CAH2108042.1"/>
    <property type="molecule type" value="Genomic_DNA"/>
</dbReference>
<name>A0AAU9V9S6_EUPED</name>
<evidence type="ECO:0000313" key="18">
    <source>
        <dbReference type="EMBL" id="CAH2108042.1"/>
    </source>
</evidence>
<evidence type="ECO:0008006" key="20">
    <source>
        <dbReference type="Google" id="ProtNLM"/>
    </source>
</evidence>
<dbReference type="Proteomes" id="UP001153954">
    <property type="component" value="Unassembled WGS sequence"/>
</dbReference>
<comment type="catalytic activity">
    <reaction evidence="1">
        <text>9-(9Z-hexadecenoyloxy)-octadecanoate + H2O = (9Z)-hexadecenoate + 9-hydroxy-octadecanoate + H(+)</text>
        <dbReference type="Rhea" id="RHEA:52068"/>
        <dbReference type="ChEBI" id="CHEBI:15377"/>
        <dbReference type="ChEBI" id="CHEBI:15378"/>
        <dbReference type="ChEBI" id="CHEBI:32372"/>
        <dbReference type="ChEBI" id="CHEBI:136286"/>
        <dbReference type="ChEBI" id="CHEBI:136309"/>
    </reaction>
    <physiologicalReaction direction="left-to-right" evidence="1">
        <dbReference type="Rhea" id="RHEA:52069"/>
    </physiologicalReaction>
</comment>
<evidence type="ECO:0000256" key="9">
    <source>
        <dbReference type="ARBA" id="ARBA00047863"/>
    </source>
</evidence>
<evidence type="ECO:0000256" key="15">
    <source>
        <dbReference type="ARBA" id="ARBA00049322"/>
    </source>
</evidence>
<dbReference type="Pfam" id="PF04750">
    <property type="entry name" value="Far-17a_AIG1"/>
    <property type="match status" value="1"/>
</dbReference>
<comment type="catalytic activity">
    <reaction evidence="7">
        <text>12-hexadecanoyloxy-octadecanoate + H2O = 12-hydroxyoctadecanoate + hexadecanoate + H(+)</text>
        <dbReference type="Rhea" id="RHEA:52056"/>
        <dbReference type="ChEBI" id="CHEBI:7896"/>
        <dbReference type="ChEBI" id="CHEBI:15377"/>
        <dbReference type="ChEBI" id="CHEBI:15378"/>
        <dbReference type="ChEBI" id="CHEBI:83677"/>
        <dbReference type="ChEBI" id="CHEBI:84201"/>
    </reaction>
    <physiologicalReaction direction="left-to-right" evidence="7">
        <dbReference type="Rhea" id="RHEA:52057"/>
    </physiologicalReaction>
</comment>
<evidence type="ECO:0000256" key="4">
    <source>
        <dbReference type="ARBA" id="ARBA00022692"/>
    </source>
</evidence>
<feature type="transmembrane region" description="Helical" evidence="17">
    <location>
        <begin position="51"/>
        <end position="74"/>
    </location>
</feature>
<evidence type="ECO:0000256" key="14">
    <source>
        <dbReference type="ARBA" id="ARBA00049296"/>
    </source>
</evidence>
<evidence type="ECO:0000256" key="17">
    <source>
        <dbReference type="SAM" id="Phobius"/>
    </source>
</evidence>
<comment type="catalytic activity">
    <reaction evidence="14">
        <text>13-(9Z-octadecenoyloxy)-octadecanoate + H2O = 13-hydroxy-octadecanoate + (9Z)-octadecenoate + H(+)</text>
        <dbReference type="Rhea" id="RHEA:52064"/>
        <dbReference type="ChEBI" id="CHEBI:15377"/>
        <dbReference type="ChEBI" id="CHEBI:15378"/>
        <dbReference type="ChEBI" id="CHEBI:30823"/>
        <dbReference type="ChEBI" id="CHEBI:136303"/>
        <dbReference type="ChEBI" id="CHEBI:136304"/>
    </reaction>
    <physiologicalReaction direction="left-to-right" evidence="14">
        <dbReference type="Rhea" id="RHEA:52065"/>
    </physiologicalReaction>
</comment>
<evidence type="ECO:0000256" key="12">
    <source>
        <dbReference type="ARBA" id="ARBA00048800"/>
    </source>
</evidence>
<comment type="catalytic activity">
    <reaction evidence="13">
        <text>9-octadecanoyloxy-octadecanoate + H2O = 9-hydroxy-octadecanoate + octadecanoate + H(+)</text>
        <dbReference type="Rhea" id="RHEA:52096"/>
        <dbReference type="ChEBI" id="CHEBI:15377"/>
        <dbReference type="ChEBI" id="CHEBI:15378"/>
        <dbReference type="ChEBI" id="CHEBI:25629"/>
        <dbReference type="ChEBI" id="CHEBI:136286"/>
        <dbReference type="ChEBI" id="CHEBI:136373"/>
    </reaction>
    <physiologicalReaction direction="left-to-right" evidence="13">
        <dbReference type="Rhea" id="RHEA:52097"/>
    </physiologicalReaction>
</comment>
<keyword evidence="19" id="KW-1185">Reference proteome</keyword>
<dbReference type="GO" id="GO:0012505">
    <property type="term" value="C:endomembrane system"/>
    <property type="evidence" value="ECO:0007669"/>
    <property type="project" value="UniProtKB-SubCell"/>
</dbReference>
<dbReference type="PANTHER" id="PTHR10989:SF16">
    <property type="entry name" value="AT02829P-RELATED"/>
    <property type="match status" value="1"/>
</dbReference>
<dbReference type="InterPro" id="IPR006838">
    <property type="entry name" value="ADTRP_AIG1"/>
</dbReference>
<comment type="subcellular location">
    <subcellularLocation>
        <location evidence="2">Endomembrane system</location>
        <topology evidence="2">Multi-pass membrane protein</topology>
    </subcellularLocation>
</comment>
<keyword evidence="4 17" id="KW-0812">Transmembrane</keyword>
<evidence type="ECO:0000256" key="11">
    <source>
        <dbReference type="ARBA" id="ARBA00048701"/>
    </source>
</evidence>
<organism evidence="18 19">
    <name type="scientific">Euphydryas editha</name>
    <name type="common">Edith's checkerspot</name>
    <dbReference type="NCBI Taxonomy" id="104508"/>
    <lineage>
        <taxon>Eukaryota</taxon>
        <taxon>Metazoa</taxon>
        <taxon>Ecdysozoa</taxon>
        <taxon>Arthropoda</taxon>
        <taxon>Hexapoda</taxon>
        <taxon>Insecta</taxon>
        <taxon>Pterygota</taxon>
        <taxon>Neoptera</taxon>
        <taxon>Endopterygota</taxon>
        <taxon>Lepidoptera</taxon>
        <taxon>Glossata</taxon>
        <taxon>Ditrysia</taxon>
        <taxon>Papilionoidea</taxon>
        <taxon>Nymphalidae</taxon>
        <taxon>Nymphalinae</taxon>
        <taxon>Euphydryas</taxon>
    </lineage>
</organism>
<evidence type="ECO:0000256" key="5">
    <source>
        <dbReference type="ARBA" id="ARBA00022989"/>
    </source>
</evidence>
<evidence type="ECO:0000256" key="8">
    <source>
        <dbReference type="ARBA" id="ARBA00047427"/>
    </source>
</evidence>
<evidence type="ECO:0000313" key="19">
    <source>
        <dbReference type="Proteomes" id="UP001153954"/>
    </source>
</evidence>
<sequence length="180" mass="20882">MNKSSDMLLNIRLVFNGVALSHLVFAAIVILPIDMSTDEDPRISIYIRVRWKLITCWCNLMLLGYFLISFYCDCEEKQGKWDGKRVTGFRLFRDYFMTRVIFPSTMLCDSLFWILWHTDPTLIAPMAVFSYLPNWAQHSLHTLSAVKVVVDILLVPRRRPANLLPGIVMMYSFCALYSSV</sequence>
<comment type="catalytic activity">
    <reaction evidence="9">
        <text>9-hexadecanoyloxy-octadecanoate + H2O = 9-hydroxy-octadecanoate + hexadecanoate + H(+)</text>
        <dbReference type="Rhea" id="RHEA:52052"/>
        <dbReference type="ChEBI" id="CHEBI:7896"/>
        <dbReference type="ChEBI" id="CHEBI:15377"/>
        <dbReference type="ChEBI" id="CHEBI:15378"/>
        <dbReference type="ChEBI" id="CHEBI:83670"/>
        <dbReference type="ChEBI" id="CHEBI:136286"/>
    </reaction>
    <physiologicalReaction direction="left-to-right" evidence="9">
        <dbReference type="Rhea" id="RHEA:52053"/>
    </physiologicalReaction>
</comment>
<accession>A0AAU9V9S6</accession>
<comment type="similarity">
    <text evidence="3">Belongs to the AIG1 family.</text>
</comment>
<dbReference type="AlphaFoldDB" id="A0AAU9V9S6"/>
<evidence type="ECO:0000256" key="1">
    <source>
        <dbReference type="ARBA" id="ARBA00000923"/>
    </source>
</evidence>
<feature type="transmembrane region" description="Helical" evidence="17">
    <location>
        <begin position="95"/>
        <end position="115"/>
    </location>
</feature>
<evidence type="ECO:0000256" key="6">
    <source>
        <dbReference type="ARBA" id="ARBA00023136"/>
    </source>
</evidence>
<keyword evidence="6 17" id="KW-0472">Membrane</keyword>
<evidence type="ECO:0000256" key="10">
    <source>
        <dbReference type="ARBA" id="ARBA00048680"/>
    </source>
</evidence>
<comment type="catalytic activity">
    <reaction evidence="10">
        <text>12-octadecanoyloxy-octadecanoate + H2O = 12-hydroxyoctadecanoate + octadecanoate + H(+)</text>
        <dbReference type="Rhea" id="RHEA:52080"/>
        <dbReference type="ChEBI" id="CHEBI:15377"/>
        <dbReference type="ChEBI" id="CHEBI:15378"/>
        <dbReference type="ChEBI" id="CHEBI:25629"/>
        <dbReference type="ChEBI" id="CHEBI:84201"/>
        <dbReference type="ChEBI" id="CHEBI:136330"/>
    </reaction>
    <physiologicalReaction direction="left-to-right" evidence="10">
        <dbReference type="Rhea" id="RHEA:52081"/>
    </physiologicalReaction>
</comment>
<protein>
    <recommendedName>
        <fullName evidence="20">Androgen-dependent TFPI-regulating protein</fullName>
    </recommendedName>
</protein>
<evidence type="ECO:0000256" key="7">
    <source>
        <dbReference type="ARBA" id="ARBA00047368"/>
    </source>
</evidence>